<dbReference type="SUPFAM" id="SSF51412">
    <property type="entry name" value="Inosine monophosphate dehydrogenase (IMPDH)"/>
    <property type="match status" value="1"/>
</dbReference>
<organism evidence="4 5">
    <name type="scientific">Haloglomus irregulare</name>
    <dbReference type="NCBI Taxonomy" id="2234134"/>
    <lineage>
        <taxon>Archaea</taxon>
        <taxon>Methanobacteriati</taxon>
        <taxon>Methanobacteriota</taxon>
        <taxon>Stenosarchaea group</taxon>
        <taxon>Halobacteria</taxon>
        <taxon>Halobacteriales</taxon>
        <taxon>Natronomonadaceae</taxon>
        <taxon>Haloglomus</taxon>
    </lineage>
</organism>
<dbReference type="InterPro" id="IPR005990">
    <property type="entry name" value="IMP_DH"/>
</dbReference>
<dbReference type="FunFam" id="3.20.20.70:FF:000424">
    <property type="entry name" value="Inosine-5'-monophosphate dehydrogenase 2"/>
    <property type="match status" value="1"/>
</dbReference>
<name>A0A554NBM3_9EURY</name>
<protein>
    <submittedName>
        <fullName evidence="4">Guanosine monophosphate reductase</fullName>
    </submittedName>
</protein>
<dbReference type="RefSeq" id="WP_144261510.1">
    <property type="nucleotide sequence ID" value="NZ_QMDX01000003.1"/>
</dbReference>
<dbReference type="PANTHER" id="PTHR11911">
    <property type="entry name" value="INOSINE-5-MONOPHOSPHATE DEHYDROGENASE RELATED"/>
    <property type="match status" value="1"/>
</dbReference>
<dbReference type="InterPro" id="IPR013785">
    <property type="entry name" value="Aldolase_TIM"/>
</dbReference>
<dbReference type="EMBL" id="QMDX01000003">
    <property type="protein sequence ID" value="TSD14791.1"/>
    <property type="molecule type" value="Genomic_DNA"/>
</dbReference>
<dbReference type="CDD" id="cd00381">
    <property type="entry name" value="IMPDH"/>
    <property type="match status" value="1"/>
</dbReference>
<dbReference type="InParanoid" id="A0A554NBM3"/>
<dbReference type="Pfam" id="PF00478">
    <property type="entry name" value="IMPDH"/>
    <property type="match status" value="1"/>
</dbReference>
<dbReference type="AlphaFoldDB" id="A0A554NBM3"/>
<comment type="caution">
    <text evidence="4">The sequence shown here is derived from an EMBL/GenBank/DDBJ whole genome shotgun (WGS) entry which is preliminary data.</text>
</comment>
<sequence>MTSHADPALRTGLSYDDVLVVPARSPVESRSDVSLATHLTDGIRLDAPLLSAPMDTVTGPELAVALHERGGFGTIHRFQTVADQVAAVERTVGAGARVGAALGIDEQYLDRAERALEAGADCLMVDVAHGHMEAALEAVATVADEFDAPLVAGNVATREGVADLAAAGADCVKIGIGPGSHCTTREVAGAGVPQFTAVRDCARAADTHGVRTIADGGISGSGDAVTALLAGADTVMMGGFFAGTTEAPGEVVGRDGRRYKRSHGMASTAANEDRSDKTAAEAAPGADEGVAGLVPHRGPLDDVVPEFLAGIRSGVSYAGGHTLPEARDGVEFIRVTEGAKARAGSHTFVREETRPTGHGD</sequence>
<evidence type="ECO:0000256" key="2">
    <source>
        <dbReference type="SAM" id="MobiDB-lite"/>
    </source>
</evidence>
<dbReference type="Gene3D" id="3.20.20.70">
    <property type="entry name" value="Aldolase class I"/>
    <property type="match status" value="1"/>
</dbReference>
<evidence type="ECO:0000256" key="1">
    <source>
        <dbReference type="ARBA" id="ARBA00005502"/>
    </source>
</evidence>
<feature type="region of interest" description="Disordered" evidence="2">
    <location>
        <begin position="260"/>
        <end position="285"/>
    </location>
</feature>
<dbReference type="InterPro" id="IPR001093">
    <property type="entry name" value="IMP_DH_GMPRt"/>
</dbReference>
<accession>A0A554NBM3</accession>
<evidence type="ECO:0000313" key="4">
    <source>
        <dbReference type="EMBL" id="TSD14791.1"/>
    </source>
</evidence>
<comment type="similarity">
    <text evidence="1">Belongs to the IMPDH/GMPR family.</text>
</comment>
<dbReference type="GO" id="GO:0003938">
    <property type="term" value="F:IMP dehydrogenase activity"/>
    <property type="evidence" value="ECO:0007669"/>
    <property type="project" value="InterPro"/>
</dbReference>
<dbReference type="SMART" id="SM01240">
    <property type="entry name" value="IMPDH"/>
    <property type="match status" value="1"/>
</dbReference>
<evidence type="ECO:0000313" key="5">
    <source>
        <dbReference type="Proteomes" id="UP000319894"/>
    </source>
</evidence>
<proteinExistence type="inferred from homology"/>
<evidence type="ECO:0000259" key="3">
    <source>
        <dbReference type="Pfam" id="PF00478"/>
    </source>
</evidence>
<feature type="domain" description="IMP dehydrogenase/GMP reductase" evidence="3">
    <location>
        <begin position="12"/>
        <end position="346"/>
    </location>
</feature>
<keyword evidence="5" id="KW-1185">Reference proteome</keyword>
<dbReference type="PANTHER" id="PTHR11911:SF111">
    <property type="entry name" value="INOSINE-5'-MONOPHOSPHATE DEHYDROGENASE"/>
    <property type="match status" value="1"/>
</dbReference>
<dbReference type="Proteomes" id="UP000319894">
    <property type="component" value="Unassembled WGS sequence"/>
</dbReference>
<gene>
    <name evidence="4" type="ORF">DP107_07430</name>
</gene>
<dbReference type="GO" id="GO:0006183">
    <property type="term" value="P:GTP biosynthetic process"/>
    <property type="evidence" value="ECO:0007669"/>
    <property type="project" value="TreeGrafter"/>
</dbReference>
<dbReference type="OrthoDB" id="324877at2157"/>
<reference evidence="4 5" key="1">
    <citation type="submission" date="2018-06" db="EMBL/GenBank/DDBJ databases">
        <title>Natronomonas sp. F16-60 a new haloarchaeon isolated from a solar saltern of Isla Cristina, Huelva, Spain.</title>
        <authorList>
            <person name="Duran-Viseras A."/>
            <person name="Sanchez-Porro C."/>
            <person name="Ventosa A."/>
        </authorList>
    </citation>
    <scope>NUCLEOTIDE SEQUENCE [LARGE SCALE GENOMIC DNA]</scope>
    <source>
        <strain evidence="4 5">F16-60</strain>
    </source>
</reference>